<feature type="compositionally biased region" description="Basic and acidic residues" evidence="2">
    <location>
        <begin position="543"/>
        <end position="561"/>
    </location>
</feature>
<dbReference type="PROSITE" id="PS50851">
    <property type="entry name" value="CHEW"/>
    <property type="match status" value="1"/>
</dbReference>
<evidence type="ECO:0000313" key="5">
    <source>
        <dbReference type="Proteomes" id="UP000008631"/>
    </source>
</evidence>
<dbReference type="PANTHER" id="PTHR22617">
    <property type="entry name" value="CHEMOTAXIS SENSOR HISTIDINE KINASE-RELATED"/>
    <property type="match status" value="1"/>
</dbReference>
<evidence type="ECO:0000256" key="2">
    <source>
        <dbReference type="SAM" id="MobiDB-lite"/>
    </source>
</evidence>
<keyword evidence="1" id="KW-0802">TPR repeat</keyword>
<feature type="compositionally biased region" description="Polar residues" evidence="2">
    <location>
        <begin position="689"/>
        <end position="700"/>
    </location>
</feature>
<dbReference type="eggNOG" id="COG0835">
    <property type="taxonomic scope" value="Bacteria"/>
</dbReference>
<reference evidence="4 5" key="2">
    <citation type="journal article" date="2011" name="Stand. Genomic Sci.">
        <title>Complete genome sequence of Isosphaera pallida type strain (IS1B).</title>
        <authorList>
            <consortium name="US DOE Joint Genome Institute (JGI-PGF)"/>
            <person name="Goker M."/>
            <person name="Cleland D."/>
            <person name="Saunders E."/>
            <person name="Lapidus A."/>
            <person name="Nolan M."/>
            <person name="Lucas S."/>
            <person name="Hammon N."/>
            <person name="Deshpande S."/>
            <person name="Cheng J.F."/>
            <person name="Tapia R."/>
            <person name="Han C."/>
            <person name="Goodwin L."/>
            <person name="Pitluck S."/>
            <person name="Liolios K."/>
            <person name="Pagani I."/>
            <person name="Ivanova N."/>
            <person name="Mavromatis K."/>
            <person name="Pati A."/>
            <person name="Chen A."/>
            <person name="Palaniappan K."/>
            <person name="Land M."/>
            <person name="Hauser L."/>
            <person name="Chang Y.J."/>
            <person name="Jeffries C.D."/>
            <person name="Detter J.C."/>
            <person name="Beck B."/>
            <person name="Woyke T."/>
            <person name="Bristow J."/>
            <person name="Eisen J.A."/>
            <person name="Markowitz V."/>
            <person name="Hugenholtz P."/>
            <person name="Kyrpides N.C."/>
            <person name="Klenk H.P."/>
        </authorList>
    </citation>
    <scope>NUCLEOTIDE SEQUENCE [LARGE SCALE GENOMIC DNA]</scope>
    <source>
        <strain evidence="5">ATCC 43644 / DSM 9630 / IS1B</strain>
    </source>
</reference>
<feature type="repeat" description="TPR" evidence="1">
    <location>
        <begin position="133"/>
        <end position="166"/>
    </location>
</feature>
<dbReference type="PANTHER" id="PTHR22617:SF23">
    <property type="entry name" value="CHEMOTAXIS PROTEIN CHEW"/>
    <property type="match status" value="1"/>
</dbReference>
<feature type="region of interest" description="Disordered" evidence="2">
    <location>
        <begin position="542"/>
        <end position="725"/>
    </location>
</feature>
<evidence type="ECO:0000313" key="4">
    <source>
        <dbReference type="EMBL" id="ADV64244.1"/>
    </source>
</evidence>
<evidence type="ECO:0000256" key="1">
    <source>
        <dbReference type="PROSITE-ProRule" id="PRU00339"/>
    </source>
</evidence>
<dbReference type="InterPro" id="IPR019734">
    <property type="entry name" value="TPR_rpt"/>
</dbReference>
<dbReference type="InterPro" id="IPR011990">
    <property type="entry name" value="TPR-like_helical_dom_sf"/>
</dbReference>
<name>E8QZB5_ISOPI</name>
<dbReference type="InterPro" id="IPR002545">
    <property type="entry name" value="CheW-lke_dom"/>
</dbReference>
<keyword evidence="5" id="KW-1185">Reference proteome</keyword>
<dbReference type="Gene3D" id="2.30.30.40">
    <property type="entry name" value="SH3 Domains"/>
    <property type="match status" value="1"/>
</dbReference>
<reference key="1">
    <citation type="submission" date="2010-11" db="EMBL/GenBank/DDBJ databases">
        <title>The complete sequence of chromosome of Isophaera pallida ATCC 43644.</title>
        <authorList>
            <consortium name="US DOE Joint Genome Institute (JGI-PGF)"/>
            <person name="Lucas S."/>
            <person name="Copeland A."/>
            <person name="Lapidus A."/>
            <person name="Bruce D."/>
            <person name="Goodwin L."/>
            <person name="Pitluck S."/>
            <person name="Kyrpides N."/>
            <person name="Mavromatis K."/>
            <person name="Pagani I."/>
            <person name="Ivanova N."/>
            <person name="Saunders E."/>
            <person name="Brettin T."/>
            <person name="Detter J.C."/>
            <person name="Han C."/>
            <person name="Tapia R."/>
            <person name="Land M."/>
            <person name="Hauser L."/>
            <person name="Markowitz V."/>
            <person name="Cheng J.-F."/>
            <person name="Hugenholtz P."/>
            <person name="Woyke T."/>
            <person name="Wu D."/>
            <person name="Eisen J.A."/>
        </authorList>
    </citation>
    <scope>NUCLEOTIDE SEQUENCE</scope>
    <source>
        <strain>ATCC 43644</strain>
    </source>
</reference>
<proteinExistence type="predicted"/>
<protein>
    <submittedName>
        <fullName evidence="4">CheW protein</fullName>
    </submittedName>
</protein>
<dbReference type="Pfam" id="PF01584">
    <property type="entry name" value="CheW"/>
    <property type="match status" value="1"/>
</dbReference>
<dbReference type="InterPro" id="IPR039315">
    <property type="entry name" value="CheW"/>
</dbReference>
<feature type="compositionally biased region" description="Basic and acidic residues" evidence="2">
    <location>
        <begin position="28"/>
        <end position="43"/>
    </location>
</feature>
<dbReference type="KEGG" id="ipa:Isop_3688"/>
<feature type="compositionally biased region" description="Gly residues" evidence="2">
    <location>
        <begin position="444"/>
        <end position="457"/>
    </location>
</feature>
<dbReference type="GO" id="GO:0007165">
    <property type="term" value="P:signal transduction"/>
    <property type="evidence" value="ECO:0007669"/>
    <property type="project" value="InterPro"/>
</dbReference>
<dbReference type="eggNOG" id="COG0457">
    <property type="taxonomic scope" value="Bacteria"/>
</dbReference>
<feature type="repeat" description="TPR" evidence="1">
    <location>
        <begin position="65"/>
        <end position="98"/>
    </location>
</feature>
<feature type="domain" description="CheW-like" evidence="3">
    <location>
        <begin position="817"/>
        <end position="974"/>
    </location>
</feature>
<dbReference type="GO" id="GO:0006935">
    <property type="term" value="P:chemotaxis"/>
    <property type="evidence" value="ECO:0007669"/>
    <property type="project" value="InterPro"/>
</dbReference>
<feature type="region of interest" description="Disordered" evidence="2">
    <location>
        <begin position="485"/>
        <end position="523"/>
    </location>
</feature>
<feature type="compositionally biased region" description="Acidic residues" evidence="2">
    <location>
        <begin position="299"/>
        <end position="309"/>
    </location>
</feature>
<dbReference type="SUPFAM" id="SSF48452">
    <property type="entry name" value="TPR-like"/>
    <property type="match status" value="2"/>
</dbReference>
<gene>
    <name evidence="4" type="ordered locus">Isop_3688</name>
</gene>
<dbReference type="InterPro" id="IPR036061">
    <property type="entry name" value="CheW-like_dom_sf"/>
</dbReference>
<feature type="compositionally biased region" description="Pro residues" evidence="2">
    <location>
        <begin position="368"/>
        <end position="388"/>
    </location>
</feature>
<dbReference type="STRING" id="575540.Isop_3688"/>
<dbReference type="Pfam" id="PF13432">
    <property type="entry name" value="TPR_16"/>
    <property type="match status" value="1"/>
</dbReference>
<dbReference type="HOGENOM" id="CLU_303614_0_0_0"/>
<dbReference type="EMBL" id="CP002353">
    <property type="protein sequence ID" value="ADV64244.1"/>
    <property type="molecule type" value="Genomic_DNA"/>
</dbReference>
<dbReference type="PROSITE" id="PS50005">
    <property type="entry name" value="TPR"/>
    <property type="match status" value="3"/>
</dbReference>
<dbReference type="AlphaFoldDB" id="E8QZB5"/>
<dbReference type="Gene3D" id="1.25.40.10">
    <property type="entry name" value="Tetratricopeptide repeat domain"/>
    <property type="match status" value="2"/>
</dbReference>
<feature type="compositionally biased region" description="Basic and acidic residues" evidence="2">
    <location>
        <begin position="619"/>
        <end position="629"/>
    </location>
</feature>
<feature type="region of interest" description="Disordered" evidence="2">
    <location>
        <begin position="426"/>
        <end position="457"/>
    </location>
</feature>
<dbReference type="Pfam" id="PF14559">
    <property type="entry name" value="TPR_19"/>
    <property type="match status" value="1"/>
</dbReference>
<organism evidence="4 5">
    <name type="scientific">Isosphaera pallida (strain ATCC 43644 / DSM 9630 / IS1B)</name>
    <dbReference type="NCBI Taxonomy" id="575540"/>
    <lineage>
        <taxon>Bacteria</taxon>
        <taxon>Pseudomonadati</taxon>
        <taxon>Planctomycetota</taxon>
        <taxon>Planctomycetia</taxon>
        <taxon>Isosphaerales</taxon>
        <taxon>Isosphaeraceae</taxon>
        <taxon>Isosphaera</taxon>
    </lineage>
</organism>
<dbReference type="SUPFAM" id="SSF50341">
    <property type="entry name" value="CheW-like"/>
    <property type="match status" value="1"/>
</dbReference>
<sequence>MSVPDLDPLTDQRSAWDADSSHGPASGVRRDGWRASPDESRDTLDPRGALLVCHWLEPQRKRGYAEAYLTLGQDHLVKGRLDEAYKALRRALEIKSSLVEAQPALGFTLLAQDRAEEASVVLAALWESGFDPASALNGLGLLDLMAERLQDARDRFHEAAERNPQRPEPRSNLAVCLAFQGRDEEARDLWNQLRTEYPHFAPAVVNLDRLDGGHAELVSAEPLQRQIAAILADGLVEVEADSGLIRLVRVVGTTQNPSEPEGHDDSSASQLIAALGYPSETRPDGSPAENANASATETAESEAETTDPDAWMEADLQVELGRALMLQERDEDARDAFRRALRLIPHHPDALQALHELETRSHAEPPSIASPPSPPSPALRITPFPPLEPSGLTADAPYDPEQEETGAGDTSFEPRLDLAWLNAPRAEPNGQVQPKPQGFDGPASGFGGPASGFGGPASGFGSPASGFGSTVGVAAEVDPATFLPLELPNDTHATPASEPSHPASALATRDAPPPVDNPVAPAVDAPVARSSFSEAATLIARAAGHDSDSDPKEKELQRPLEARYAVEAVPTSPPSNTATAPRKAATETARNETCSDELQPRTPLVGDSRWAAPAPSPLRELESESELKSSEPIPPPTAASVTDTAAEGERRADAVSIDFESPSNWEERLIETLQPSVSPSPPVVESESDSGPQDSEQAASPLQDEDDPSVKAVAAPSPVPPAGHEDEEVRAAVIRAFGAQAAALLTEEEPFQTAAERSPVSTVPLEDLVAGIDAAMAASDLQLASSASVAESHPSPQSGWSVAMVPTPRRDEAAATRVRHVVFTLGQTQFAVPMSSVLEIQRPPKVTPIPNVPDWVLGVTNLRGDVLSLVDLRCFLGMDPVDYDRAGRMMVVRSADQDLTTGLIVDRVNGLIAFSDQEVQRLRMGGESGTLSLDHDLFPFARGIVGRPSSESSSGPDQLIVVLDLESLLQSEEMRQFQPS</sequence>
<dbReference type="SMART" id="SM00028">
    <property type="entry name" value="TPR"/>
    <property type="match status" value="4"/>
</dbReference>
<dbReference type="RefSeq" id="WP_013566532.1">
    <property type="nucleotide sequence ID" value="NC_014962.1"/>
</dbReference>
<dbReference type="OrthoDB" id="9794382at2"/>
<evidence type="ECO:0000259" key="3">
    <source>
        <dbReference type="PROSITE" id="PS50851"/>
    </source>
</evidence>
<feature type="region of interest" description="Disordered" evidence="2">
    <location>
        <begin position="360"/>
        <end position="412"/>
    </location>
</feature>
<dbReference type="CDD" id="cd00732">
    <property type="entry name" value="CheW"/>
    <property type="match status" value="1"/>
</dbReference>
<dbReference type="InParanoid" id="E8QZB5"/>
<dbReference type="Proteomes" id="UP000008631">
    <property type="component" value="Chromosome"/>
</dbReference>
<feature type="region of interest" description="Disordered" evidence="2">
    <location>
        <begin position="277"/>
        <end position="309"/>
    </location>
</feature>
<accession>E8QZB5</accession>
<dbReference type="Gene3D" id="2.40.50.180">
    <property type="entry name" value="CheA-289, Domain 4"/>
    <property type="match status" value="1"/>
</dbReference>
<feature type="compositionally biased region" description="Low complexity" evidence="2">
    <location>
        <begin position="287"/>
        <end position="298"/>
    </location>
</feature>
<feature type="repeat" description="TPR" evidence="1">
    <location>
        <begin position="314"/>
        <end position="347"/>
    </location>
</feature>
<feature type="region of interest" description="Disordered" evidence="2">
    <location>
        <begin position="1"/>
        <end position="43"/>
    </location>
</feature>
<dbReference type="GO" id="GO:0005829">
    <property type="term" value="C:cytosol"/>
    <property type="evidence" value="ECO:0007669"/>
    <property type="project" value="TreeGrafter"/>
</dbReference>
<dbReference type="SMART" id="SM00260">
    <property type="entry name" value="CheW"/>
    <property type="match status" value="1"/>
</dbReference>